<dbReference type="RefSeq" id="XP_042615577.1">
    <property type="nucleotide sequence ID" value="XM_042759643.1"/>
</dbReference>
<dbReference type="KEGG" id="ccar:109089123"/>
<dbReference type="GO" id="GO:0061630">
    <property type="term" value="F:ubiquitin protein ligase activity"/>
    <property type="evidence" value="ECO:0007669"/>
    <property type="project" value="InterPro"/>
</dbReference>
<dbReference type="GO" id="GO:0007131">
    <property type="term" value="P:reciprocal meiotic recombination"/>
    <property type="evidence" value="ECO:0007669"/>
    <property type="project" value="InterPro"/>
</dbReference>
<dbReference type="GeneID" id="109089123"/>
<organism evidence="2">
    <name type="scientific">Cyprinus carpio</name>
    <name type="common">Common carp</name>
    <dbReference type="NCBI Taxonomy" id="7962"/>
    <lineage>
        <taxon>Eukaryota</taxon>
        <taxon>Metazoa</taxon>
        <taxon>Chordata</taxon>
        <taxon>Craniata</taxon>
        <taxon>Vertebrata</taxon>
        <taxon>Euteleostomi</taxon>
        <taxon>Actinopterygii</taxon>
        <taxon>Neopterygii</taxon>
        <taxon>Teleostei</taxon>
        <taxon>Ostariophysi</taxon>
        <taxon>Cypriniformes</taxon>
        <taxon>Cyprinidae</taxon>
        <taxon>Cyprininae</taxon>
        <taxon>Cyprinus</taxon>
    </lineage>
</organism>
<proteinExistence type="predicted"/>
<dbReference type="Proteomes" id="UP001155660">
    <property type="component" value="Chromosome A7"/>
</dbReference>
<dbReference type="AlphaFoldDB" id="A0A9R0AY19"/>
<sequence>MNNTPANFRTVMSASKFTLLCNAHTCRSKLSGFAWVTACSHVFCDQHGAEEFSRTPAICPACSSMLSGKLDVLRTELAPSEQYKAMVLVGLQPETVLEICHKALDFWSYQVNQERLLMEYSLSRAGGQVLQMEKFMIQQNQSKELELNALRGEIASLKKVLEEYKRKYSEVLERLNERNRQYQKLQGLLDSLRMHTLGTEEKDPISHPFTTGLVKTHSSHSSPSFLGPEGDRFFSLGPENAKTFFQFGTPTRENPIFYQEKLRTAKLIRVRLGFLFLFSQPKYETDRSTILTMMHINKRKIKKGK</sequence>
<dbReference type="GO" id="GO:0000795">
    <property type="term" value="C:synaptonemal complex"/>
    <property type="evidence" value="ECO:0007669"/>
    <property type="project" value="InterPro"/>
</dbReference>
<evidence type="ECO:0000256" key="1">
    <source>
        <dbReference type="SAM" id="Coils"/>
    </source>
</evidence>
<reference evidence="2" key="1">
    <citation type="submission" date="2025-08" db="UniProtKB">
        <authorList>
            <consortium name="RefSeq"/>
        </authorList>
    </citation>
    <scope>IDENTIFICATION</scope>
    <source>
        <tissue evidence="2">Muscle</tissue>
    </source>
</reference>
<keyword evidence="1" id="KW-0175">Coiled coil</keyword>
<name>A0A9R0AY19_CYPCA</name>
<accession>A0A9R0AY19</accession>
<protein>
    <submittedName>
        <fullName evidence="2">E3 ubiquitin-protein ligase CCNB1IP1-like isoform X1</fullName>
    </submittedName>
</protein>
<gene>
    <name evidence="2" type="primary">LOC109089123</name>
</gene>
<dbReference type="InterPro" id="IPR042448">
    <property type="entry name" value="CCNB1IP1"/>
</dbReference>
<evidence type="ECO:0000313" key="2">
    <source>
        <dbReference type="RefSeq" id="XP_042615577.1"/>
    </source>
</evidence>
<dbReference type="OrthoDB" id="441210at2759"/>
<dbReference type="PANTHER" id="PTHR14305:SF0">
    <property type="entry name" value="E3 UBIQUITIN-PROTEIN LIGASE CCNB1IP1"/>
    <property type="match status" value="1"/>
</dbReference>
<feature type="coiled-coil region" evidence="1">
    <location>
        <begin position="140"/>
        <end position="185"/>
    </location>
</feature>
<dbReference type="PANTHER" id="PTHR14305">
    <property type="entry name" value="E3 UBIQUITIN-PROTEIN LIGASE CCNB1IP1"/>
    <property type="match status" value="1"/>
</dbReference>